<feature type="chain" id="PRO_5036505508" evidence="1">
    <location>
        <begin position="32"/>
        <end position="95"/>
    </location>
</feature>
<reference evidence="3" key="1">
    <citation type="journal article" date="2016" name="Nat. Biotechnol.">
        <title>Sequencing wild and cultivated cassava and related species reveals extensive interspecific hybridization and genetic diversity.</title>
        <authorList>
            <person name="Bredeson J.V."/>
            <person name="Lyons J.B."/>
            <person name="Prochnik S.E."/>
            <person name="Wu G.A."/>
            <person name="Ha C.M."/>
            <person name="Edsinger-Gonzales E."/>
            <person name="Grimwood J."/>
            <person name="Schmutz J."/>
            <person name="Rabbi I.Y."/>
            <person name="Egesi C."/>
            <person name="Nauluvula P."/>
            <person name="Lebot V."/>
            <person name="Ndunguru J."/>
            <person name="Mkamilo G."/>
            <person name="Bart R.S."/>
            <person name="Setter T.L."/>
            <person name="Gleadow R.M."/>
            <person name="Kulakow P."/>
            <person name="Ferguson M.E."/>
            <person name="Rounsley S."/>
            <person name="Rokhsar D.S."/>
        </authorList>
    </citation>
    <scope>NUCLEOTIDE SEQUENCE [LARGE SCALE GENOMIC DNA]</scope>
    <source>
        <strain evidence="3">cv. AM560-2</strain>
    </source>
</reference>
<gene>
    <name evidence="2" type="ORF">MANES_13G095400v8</name>
</gene>
<organism evidence="2 3">
    <name type="scientific">Manihot esculenta</name>
    <name type="common">Cassava</name>
    <name type="synonym">Jatropha manihot</name>
    <dbReference type="NCBI Taxonomy" id="3983"/>
    <lineage>
        <taxon>Eukaryota</taxon>
        <taxon>Viridiplantae</taxon>
        <taxon>Streptophyta</taxon>
        <taxon>Embryophyta</taxon>
        <taxon>Tracheophyta</taxon>
        <taxon>Spermatophyta</taxon>
        <taxon>Magnoliopsida</taxon>
        <taxon>eudicotyledons</taxon>
        <taxon>Gunneridae</taxon>
        <taxon>Pentapetalae</taxon>
        <taxon>rosids</taxon>
        <taxon>fabids</taxon>
        <taxon>Malpighiales</taxon>
        <taxon>Euphorbiaceae</taxon>
        <taxon>Crotonoideae</taxon>
        <taxon>Manihoteae</taxon>
        <taxon>Manihot</taxon>
    </lineage>
</organism>
<dbReference type="GO" id="GO:0010052">
    <property type="term" value="P:guard cell differentiation"/>
    <property type="evidence" value="ECO:0000318"/>
    <property type="project" value="GO_Central"/>
</dbReference>
<proteinExistence type="predicted"/>
<dbReference type="STRING" id="3983.A0A2C9URQ6"/>
<protein>
    <submittedName>
        <fullName evidence="2">Uncharacterized protein</fullName>
    </submittedName>
</protein>
<evidence type="ECO:0000256" key="1">
    <source>
        <dbReference type="SAM" id="SignalP"/>
    </source>
</evidence>
<dbReference type="Proteomes" id="UP000091857">
    <property type="component" value="Chromosome 13"/>
</dbReference>
<accession>A0A2C9URQ6</accession>
<feature type="signal peptide" evidence="1">
    <location>
        <begin position="1"/>
        <end position="31"/>
    </location>
</feature>
<dbReference type="AlphaFoldDB" id="A0A2C9URQ6"/>
<sequence length="95" mass="10413">MTTLQHSSLTTTCIVIAALLCLLLLLPPASSFHQQLARGFLFEDKTRLGSRPPSCHNKCNGCHPCMAVQVPTVPSPTGFSQRSEVFAHISFTFRL</sequence>
<evidence type="ECO:0000313" key="2">
    <source>
        <dbReference type="EMBL" id="OAY33427.1"/>
    </source>
</evidence>
<keyword evidence="3" id="KW-1185">Reference proteome</keyword>
<dbReference type="EMBL" id="CM004399">
    <property type="protein sequence ID" value="OAY33427.1"/>
    <property type="molecule type" value="Genomic_DNA"/>
</dbReference>
<dbReference type="Gramene" id="Manes.13G095400.1.v8.1">
    <property type="protein sequence ID" value="Manes.13G095400.1.v8.1.CDS"/>
    <property type="gene ID" value="Manes.13G095400.v8.1"/>
</dbReference>
<name>A0A2C9URQ6_MANES</name>
<dbReference type="Pfam" id="PF17181">
    <property type="entry name" value="EPF"/>
    <property type="match status" value="1"/>
</dbReference>
<keyword evidence="1" id="KW-0732">Signal</keyword>
<evidence type="ECO:0000313" key="3">
    <source>
        <dbReference type="Proteomes" id="UP000091857"/>
    </source>
</evidence>
<comment type="caution">
    <text evidence="2">The sequence shown here is derived from an EMBL/GenBank/DDBJ whole genome shotgun (WGS) entry which is preliminary data.</text>
</comment>